<dbReference type="EMBL" id="CP046147">
    <property type="protein sequence ID" value="WFG38961.1"/>
    <property type="molecule type" value="Genomic_DNA"/>
</dbReference>
<reference evidence="5 6" key="1">
    <citation type="submission" date="2019-11" db="EMBL/GenBank/DDBJ databases">
        <authorList>
            <person name="Cho J.-C."/>
        </authorList>
    </citation>
    <scope>NUCLEOTIDE SEQUENCE [LARGE SCALE GENOMIC DNA]</scope>
    <source>
        <strain evidence="4 5">JH1073</strain>
        <strain evidence="3 6">JH702</strain>
    </source>
</reference>
<dbReference type="SUPFAM" id="SSF55729">
    <property type="entry name" value="Acyl-CoA N-acyltransferases (Nat)"/>
    <property type="match status" value="1"/>
</dbReference>
<evidence type="ECO:0000256" key="1">
    <source>
        <dbReference type="SAM" id="MobiDB-lite"/>
    </source>
</evidence>
<dbReference type="EMBL" id="WMBE01000001">
    <property type="protein sequence ID" value="MDG0866322.1"/>
    <property type="molecule type" value="Genomic_DNA"/>
</dbReference>
<organism evidence="4 5">
    <name type="scientific">Candidatus Lucifugimonas marina</name>
    <dbReference type="NCBI Taxonomy" id="3038979"/>
    <lineage>
        <taxon>Bacteria</taxon>
        <taxon>Bacillati</taxon>
        <taxon>Chloroflexota</taxon>
        <taxon>Dehalococcoidia</taxon>
        <taxon>SAR202 cluster</taxon>
        <taxon>Candidatus Lucifugimonadales</taxon>
        <taxon>Candidatus Lucifugimonadaceae</taxon>
        <taxon>Candidatus Lucifugimonas</taxon>
    </lineage>
</organism>
<reference evidence="4" key="2">
    <citation type="journal article" date="2023" name="Nat. Commun.">
        <title>Cultivation of marine bacteria of the SAR202 clade.</title>
        <authorList>
            <person name="Lim Y."/>
            <person name="Seo J.H."/>
            <person name="Giovannoni S.J."/>
            <person name="Kang I."/>
            <person name="Cho J.C."/>
        </authorList>
    </citation>
    <scope>NUCLEOTIDE SEQUENCE</scope>
    <source>
        <strain evidence="4">JH1073</strain>
    </source>
</reference>
<name>A0AAJ6CR65_9CHLR</name>
<dbReference type="PROSITE" id="PS51186">
    <property type="entry name" value="GNAT"/>
    <property type="match status" value="1"/>
</dbReference>
<dbReference type="GO" id="GO:0016747">
    <property type="term" value="F:acyltransferase activity, transferring groups other than amino-acyl groups"/>
    <property type="evidence" value="ECO:0007669"/>
    <property type="project" value="InterPro"/>
</dbReference>
<sequence>MKRESWKKLWPFMKGEQQATTDLHLVGEFTVLRSKSMDDAEADYSWRIDPELAALDATRPVTLTFAEYLRYHRDDVNYPSPWSVRMAIDTLDGHHIGNCMYYDINTDKSQCELGIMIGDRDYWSKGFGTDVVKTALAHIFITTELERVYLHTLSHNYRAQKSFTKAGFTPVRDVKRDGYEFMLMEIWRKEWEAKNPDLLASSPTESATSSAPAVQTDADPLLGS</sequence>
<feature type="region of interest" description="Disordered" evidence="1">
    <location>
        <begin position="198"/>
        <end position="224"/>
    </location>
</feature>
<dbReference type="Proteomes" id="UP001321249">
    <property type="component" value="Unassembled WGS sequence"/>
</dbReference>
<feature type="domain" description="N-acetyltransferase" evidence="2">
    <location>
        <begin position="30"/>
        <end position="189"/>
    </location>
</feature>
<protein>
    <submittedName>
        <fullName evidence="4">GNAT family N-acetyltransferase</fullName>
    </submittedName>
</protein>
<evidence type="ECO:0000313" key="3">
    <source>
        <dbReference type="EMBL" id="MDG0866322.1"/>
    </source>
</evidence>
<evidence type="ECO:0000313" key="6">
    <source>
        <dbReference type="Proteomes" id="UP001321249"/>
    </source>
</evidence>
<dbReference type="PANTHER" id="PTHR43415:SF3">
    <property type="entry name" value="GNAT-FAMILY ACETYLTRANSFERASE"/>
    <property type="match status" value="1"/>
</dbReference>
<evidence type="ECO:0000259" key="2">
    <source>
        <dbReference type="PROSITE" id="PS51186"/>
    </source>
</evidence>
<dbReference type="Proteomes" id="UP001219901">
    <property type="component" value="Chromosome"/>
</dbReference>
<evidence type="ECO:0000313" key="5">
    <source>
        <dbReference type="Proteomes" id="UP001219901"/>
    </source>
</evidence>
<keyword evidence="5" id="KW-1185">Reference proteome</keyword>
<dbReference type="PANTHER" id="PTHR43415">
    <property type="entry name" value="SPERMIDINE N(1)-ACETYLTRANSFERASE"/>
    <property type="match status" value="1"/>
</dbReference>
<gene>
    <name evidence="3" type="ORF">GKO46_04445</name>
    <name evidence="4" type="ORF">GKO48_04815</name>
</gene>
<accession>A0AAJ6CR65</accession>
<reference evidence="5" key="3">
    <citation type="submission" date="2023-06" db="EMBL/GenBank/DDBJ databases">
        <title>Pangenomics reveal diversification of enzyme families and niche specialization in globally abundant SAR202 bacteria.</title>
        <authorList>
            <person name="Saw J.H.W."/>
        </authorList>
    </citation>
    <scope>NUCLEOTIDE SEQUENCE [LARGE SCALE GENOMIC DNA]</scope>
    <source>
        <strain evidence="5">JH1073</strain>
    </source>
</reference>
<proteinExistence type="predicted"/>
<dbReference type="AlphaFoldDB" id="A0AAJ6CR65"/>
<dbReference type="Pfam" id="PF13302">
    <property type="entry name" value="Acetyltransf_3"/>
    <property type="match status" value="1"/>
</dbReference>
<evidence type="ECO:0000313" key="4">
    <source>
        <dbReference type="EMBL" id="WFG38961.1"/>
    </source>
</evidence>
<dbReference type="Gene3D" id="3.40.630.30">
    <property type="match status" value="1"/>
</dbReference>
<dbReference type="InterPro" id="IPR000182">
    <property type="entry name" value="GNAT_dom"/>
</dbReference>
<feature type="compositionally biased region" description="Low complexity" evidence="1">
    <location>
        <begin position="200"/>
        <end position="213"/>
    </location>
</feature>
<dbReference type="InterPro" id="IPR016181">
    <property type="entry name" value="Acyl_CoA_acyltransferase"/>
</dbReference>